<evidence type="ECO:0000313" key="1">
    <source>
        <dbReference type="EMBL" id="JAD62154.1"/>
    </source>
</evidence>
<reference evidence="1" key="1">
    <citation type="submission" date="2014-09" db="EMBL/GenBank/DDBJ databases">
        <authorList>
            <person name="Magalhaes I.L.F."/>
            <person name="Oliveira U."/>
            <person name="Santos F.R."/>
            <person name="Vidigal T.H.D.A."/>
            <person name="Brescovit A.D."/>
            <person name="Santos A.J."/>
        </authorList>
    </citation>
    <scope>NUCLEOTIDE SEQUENCE</scope>
    <source>
        <tissue evidence="1">Shoot tissue taken approximately 20 cm above the soil surface</tissue>
    </source>
</reference>
<name>A0A0A9BDY9_ARUDO</name>
<accession>A0A0A9BDY9</accession>
<protein>
    <submittedName>
        <fullName evidence="1">Uncharacterized protein</fullName>
    </submittedName>
</protein>
<organism evidence="1">
    <name type="scientific">Arundo donax</name>
    <name type="common">Giant reed</name>
    <name type="synonym">Donax arundinaceus</name>
    <dbReference type="NCBI Taxonomy" id="35708"/>
    <lineage>
        <taxon>Eukaryota</taxon>
        <taxon>Viridiplantae</taxon>
        <taxon>Streptophyta</taxon>
        <taxon>Embryophyta</taxon>
        <taxon>Tracheophyta</taxon>
        <taxon>Spermatophyta</taxon>
        <taxon>Magnoliopsida</taxon>
        <taxon>Liliopsida</taxon>
        <taxon>Poales</taxon>
        <taxon>Poaceae</taxon>
        <taxon>PACMAD clade</taxon>
        <taxon>Arundinoideae</taxon>
        <taxon>Arundineae</taxon>
        <taxon>Arundo</taxon>
    </lineage>
</organism>
<dbReference type="EMBL" id="GBRH01235741">
    <property type="protein sequence ID" value="JAD62154.1"/>
    <property type="molecule type" value="Transcribed_RNA"/>
</dbReference>
<sequence length="23" mass="2773">MECSIALLYPLYQSIGHRHLQNW</sequence>
<proteinExistence type="predicted"/>
<reference evidence="1" key="2">
    <citation type="journal article" date="2015" name="Data Brief">
        <title>Shoot transcriptome of the giant reed, Arundo donax.</title>
        <authorList>
            <person name="Barrero R.A."/>
            <person name="Guerrero F.D."/>
            <person name="Moolhuijzen P."/>
            <person name="Goolsby J.A."/>
            <person name="Tidwell J."/>
            <person name="Bellgard S.E."/>
            <person name="Bellgard M.I."/>
        </authorList>
    </citation>
    <scope>NUCLEOTIDE SEQUENCE</scope>
    <source>
        <tissue evidence="1">Shoot tissue taken approximately 20 cm above the soil surface</tissue>
    </source>
</reference>
<dbReference type="AlphaFoldDB" id="A0A0A9BDY9"/>